<gene>
    <name evidence="1" type="ORF">RPERSI_LOCUS13646</name>
</gene>
<name>A0ACA9QD14_9GLOM</name>
<evidence type="ECO:0000313" key="2">
    <source>
        <dbReference type="Proteomes" id="UP000789920"/>
    </source>
</evidence>
<accession>A0ACA9QD14</accession>
<organism evidence="1 2">
    <name type="scientific">Racocetra persica</name>
    <dbReference type="NCBI Taxonomy" id="160502"/>
    <lineage>
        <taxon>Eukaryota</taxon>
        <taxon>Fungi</taxon>
        <taxon>Fungi incertae sedis</taxon>
        <taxon>Mucoromycota</taxon>
        <taxon>Glomeromycotina</taxon>
        <taxon>Glomeromycetes</taxon>
        <taxon>Diversisporales</taxon>
        <taxon>Gigasporaceae</taxon>
        <taxon>Racocetra</taxon>
    </lineage>
</organism>
<keyword evidence="2" id="KW-1185">Reference proteome</keyword>
<protein>
    <submittedName>
        <fullName evidence="1">15860_t:CDS:1</fullName>
    </submittedName>
</protein>
<proteinExistence type="predicted"/>
<dbReference type="Proteomes" id="UP000789920">
    <property type="component" value="Unassembled WGS sequence"/>
</dbReference>
<evidence type="ECO:0000313" key="1">
    <source>
        <dbReference type="EMBL" id="CAG8745849.1"/>
    </source>
</evidence>
<dbReference type="EMBL" id="CAJVQC010030538">
    <property type="protein sequence ID" value="CAG8745849.1"/>
    <property type="molecule type" value="Genomic_DNA"/>
</dbReference>
<feature type="non-terminal residue" evidence="1">
    <location>
        <position position="72"/>
    </location>
</feature>
<sequence length="72" mass="8664">MSRNKGTYNDSFDIFKDSKEKERYKCHKCGKNWAKNETRLQEHYNSCILTDNEENRISLGFKCQYQTTINNF</sequence>
<reference evidence="1" key="1">
    <citation type="submission" date="2021-06" db="EMBL/GenBank/DDBJ databases">
        <authorList>
            <person name="Kallberg Y."/>
            <person name="Tangrot J."/>
            <person name="Rosling A."/>
        </authorList>
    </citation>
    <scope>NUCLEOTIDE SEQUENCE</scope>
    <source>
        <strain evidence="1">MA461A</strain>
    </source>
</reference>
<comment type="caution">
    <text evidence="1">The sequence shown here is derived from an EMBL/GenBank/DDBJ whole genome shotgun (WGS) entry which is preliminary data.</text>
</comment>